<dbReference type="Proteomes" id="UP000012589">
    <property type="component" value="Unassembled WGS sequence"/>
</dbReference>
<gene>
    <name evidence="1" type="ORF">C823_02461</name>
</gene>
<evidence type="ECO:0000313" key="2">
    <source>
        <dbReference type="Proteomes" id="UP000012589"/>
    </source>
</evidence>
<dbReference type="PATRIC" id="fig|1235802.3.peg.2601"/>
<name>N2AC42_9FIRM</name>
<dbReference type="AlphaFoldDB" id="N2AC42"/>
<proteinExistence type="predicted"/>
<dbReference type="HOGENOM" id="CLU_3117970_0_0_9"/>
<evidence type="ECO:0000313" key="1">
    <source>
        <dbReference type="EMBL" id="EMZ27002.1"/>
    </source>
</evidence>
<sequence>MKGPIQENTDTLRKEMFHMVICWPERYLPRKIRKKRADTLGADFHSGTYL</sequence>
<comment type="caution">
    <text evidence="1">The sequence shown here is derived from an EMBL/GenBank/DDBJ whole genome shotgun (WGS) entry which is preliminary data.</text>
</comment>
<keyword evidence="2" id="KW-1185">Reference proteome</keyword>
<protein>
    <submittedName>
        <fullName evidence="1">Uncharacterized protein</fullName>
    </submittedName>
</protein>
<dbReference type="EMBL" id="AQFT01000074">
    <property type="protein sequence ID" value="EMZ27002.1"/>
    <property type="molecule type" value="Genomic_DNA"/>
</dbReference>
<organism evidence="1 2">
    <name type="scientific">Eubacterium plexicaudatum ASF492</name>
    <dbReference type="NCBI Taxonomy" id="1235802"/>
    <lineage>
        <taxon>Bacteria</taxon>
        <taxon>Bacillati</taxon>
        <taxon>Bacillota</taxon>
        <taxon>Clostridia</taxon>
        <taxon>Eubacteriales</taxon>
        <taxon>Eubacteriaceae</taxon>
        <taxon>Eubacterium</taxon>
    </lineage>
</organism>
<accession>N2AC42</accession>
<reference evidence="1 2" key="1">
    <citation type="journal article" date="2014" name="Genome Announc.">
        <title>Draft genome sequences of the altered schaedler flora, a defined bacterial community from gnotobiotic mice.</title>
        <authorList>
            <person name="Wannemuehler M.J."/>
            <person name="Overstreet A.M."/>
            <person name="Ward D.V."/>
            <person name="Phillips G.J."/>
        </authorList>
    </citation>
    <scope>NUCLEOTIDE SEQUENCE [LARGE SCALE GENOMIC DNA]</scope>
    <source>
        <strain evidence="1 2">ASF492</strain>
    </source>
</reference>